<dbReference type="Proteomes" id="UP000029224">
    <property type="component" value="Unassembled WGS sequence"/>
</dbReference>
<evidence type="ECO:0000313" key="2">
    <source>
        <dbReference type="EMBL" id="GAL33875.1"/>
    </source>
</evidence>
<feature type="transmembrane region" description="Helical" evidence="1">
    <location>
        <begin position="149"/>
        <end position="169"/>
    </location>
</feature>
<dbReference type="InterPro" id="IPR007059">
    <property type="entry name" value="DmsC"/>
</dbReference>
<organism evidence="2 3">
    <name type="scientific">Vibrio maritimus</name>
    <dbReference type="NCBI Taxonomy" id="990268"/>
    <lineage>
        <taxon>Bacteria</taxon>
        <taxon>Pseudomonadati</taxon>
        <taxon>Pseudomonadota</taxon>
        <taxon>Gammaproteobacteria</taxon>
        <taxon>Vibrionales</taxon>
        <taxon>Vibrionaceae</taxon>
        <taxon>Vibrio</taxon>
    </lineage>
</organism>
<feature type="transmembrane region" description="Helical" evidence="1">
    <location>
        <begin position="46"/>
        <end position="66"/>
    </location>
</feature>
<evidence type="ECO:0000313" key="3">
    <source>
        <dbReference type="Proteomes" id="UP000029224"/>
    </source>
</evidence>
<keyword evidence="1" id="KW-0812">Transmembrane</keyword>
<dbReference type="Pfam" id="PF04976">
    <property type="entry name" value="DmsC"/>
    <property type="match status" value="1"/>
</dbReference>
<accession>A0A090T1H9</accession>
<comment type="caution">
    <text evidence="2">The sequence shown here is derived from an EMBL/GenBank/DDBJ whole genome shotgun (WGS) entry which is preliminary data.</text>
</comment>
<sequence>MGWHEWPLIFFTVFAQTAVGAFIVMGLITLFGKADAHVKTGITRNMFFIWVFMGLGFMASTMHLGSPMRAINALNQVGTSWLSREILFGSMFFGLGGIYWLLSVIDKGSEAIRKVLLVAAMVIGVVFMYAMTNVYIIDTVPTWDTPFTGQSFALTAVVCGVMLSLILMRGAKLECPKLGKITAIVASVAGLALVMTTISMVGSLPSIHSAIVSAAELVPNMAEIQNLRFVLVFAGIAAWVWAMRSESRSMPIAVVGFAMVMVAELIGRSVFFGLHMTAGM</sequence>
<feature type="transmembrane region" description="Helical" evidence="1">
    <location>
        <begin position="254"/>
        <end position="274"/>
    </location>
</feature>
<dbReference type="PANTHER" id="PTHR38095">
    <property type="entry name" value="ANAEROBIC DIMETHYL SULFOXIDE REDUCTASE CHAIN YNFH"/>
    <property type="match status" value="1"/>
</dbReference>
<feature type="transmembrane region" description="Helical" evidence="1">
    <location>
        <begin position="115"/>
        <end position="137"/>
    </location>
</feature>
<dbReference type="EC" id="1.8.5.3" evidence="2"/>
<dbReference type="GO" id="GO:0009390">
    <property type="term" value="C:dimethyl sulfoxide reductase complex"/>
    <property type="evidence" value="ECO:0007669"/>
    <property type="project" value="TreeGrafter"/>
</dbReference>
<name>A0A090T1H9_9VIBR</name>
<keyword evidence="1" id="KW-0472">Membrane</keyword>
<dbReference type="OrthoDB" id="4394845at2"/>
<protein>
    <submittedName>
        <fullName evidence="2">Anaerobic dimethyl sulfoxide reductase chain C</fullName>
        <ecNumber evidence="2">1.8.5.3</ecNumber>
    </submittedName>
</protein>
<feature type="transmembrane region" description="Helical" evidence="1">
    <location>
        <begin position="86"/>
        <end position="103"/>
    </location>
</feature>
<proteinExistence type="predicted"/>
<feature type="transmembrane region" description="Helical" evidence="1">
    <location>
        <begin position="6"/>
        <end position="34"/>
    </location>
</feature>
<dbReference type="PANTHER" id="PTHR38095:SF3">
    <property type="entry name" value="ANAEROBIC DIMETHYL SULFOXIDE REDUCTASE, SUBUNIT C"/>
    <property type="match status" value="1"/>
</dbReference>
<dbReference type="AlphaFoldDB" id="A0A090T1H9"/>
<evidence type="ECO:0000256" key="1">
    <source>
        <dbReference type="SAM" id="Phobius"/>
    </source>
</evidence>
<feature type="transmembrane region" description="Helical" evidence="1">
    <location>
        <begin position="181"/>
        <end position="204"/>
    </location>
</feature>
<reference evidence="2 3" key="1">
    <citation type="submission" date="2014-09" db="EMBL/GenBank/DDBJ databases">
        <title>Vibrio maritimus JCM 19240. (C210) whole genome shotgun sequence.</title>
        <authorList>
            <person name="Sawabe T."/>
            <person name="Meirelles P."/>
            <person name="Nakanishi M."/>
            <person name="Sayaka M."/>
            <person name="Hattori M."/>
            <person name="Ohkuma M."/>
        </authorList>
    </citation>
    <scope>NUCLEOTIDE SEQUENCE [LARGE SCALE GENOMIC DNA]</scope>
    <source>
        <strain evidence="2 3">JCM 19240</strain>
    </source>
</reference>
<feature type="transmembrane region" description="Helical" evidence="1">
    <location>
        <begin position="224"/>
        <end position="242"/>
    </location>
</feature>
<dbReference type="GO" id="GO:0019645">
    <property type="term" value="P:anaerobic electron transport chain"/>
    <property type="evidence" value="ECO:0007669"/>
    <property type="project" value="InterPro"/>
</dbReference>
<gene>
    <name evidence="2" type="ORF">JCM19240_783</name>
</gene>
<dbReference type="GO" id="GO:0005886">
    <property type="term" value="C:plasma membrane"/>
    <property type="evidence" value="ECO:0007669"/>
    <property type="project" value="TreeGrafter"/>
</dbReference>
<dbReference type="GO" id="GO:0009389">
    <property type="term" value="F:dimethyl sulfoxide reductase activity"/>
    <property type="evidence" value="ECO:0007669"/>
    <property type="project" value="TreeGrafter"/>
</dbReference>
<keyword evidence="3" id="KW-1185">Reference proteome</keyword>
<dbReference type="EMBL" id="BBMT01000004">
    <property type="protein sequence ID" value="GAL33875.1"/>
    <property type="molecule type" value="Genomic_DNA"/>
</dbReference>
<keyword evidence="2" id="KW-0560">Oxidoreductase</keyword>
<keyword evidence="1" id="KW-1133">Transmembrane helix</keyword>
<reference evidence="2 3" key="2">
    <citation type="submission" date="2014-09" db="EMBL/GenBank/DDBJ databases">
        <authorList>
            <consortium name="NBRP consortium"/>
            <person name="Sawabe T."/>
            <person name="Meirelles P."/>
            <person name="Nakanishi M."/>
            <person name="Sayaka M."/>
            <person name="Hattori M."/>
            <person name="Ohkuma M."/>
        </authorList>
    </citation>
    <scope>NUCLEOTIDE SEQUENCE [LARGE SCALE GENOMIC DNA]</scope>
    <source>
        <strain evidence="2 3">JCM 19240</strain>
    </source>
</reference>